<feature type="region of interest" description="Disordered" evidence="3">
    <location>
        <begin position="413"/>
        <end position="433"/>
    </location>
</feature>
<organism evidence="4">
    <name type="scientific">Neobodo designis</name>
    <name type="common">Flagellated protozoan</name>
    <name type="synonym">Bodo designis</name>
    <dbReference type="NCBI Taxonomy" id="312471"/>
    <lineage>
        <taxon>Eukaryota</taxon>
        <taxon>Discoba</taxon>
        <taxon>Euglenozoa</taxon>
        <taxon>Kinetoplastea</taxon>
        <taxon>Metakinetoplastina</taxon>
        <taxon>Neobodonida</taxon>
        <taxon>Neobodo</taxon>
    </lineage>
</organism>
<protein>
    <recommendedName>
        <fullName evidence="5">Kinesin light chain</fullName>
    </recommendedName>
</protein>
<dbReference type="SUPFAM" id="SSF48452">
    <property type="entry name" value="TPR-like"/>
    <property type="match status" value="2"/>
</dbReference>
<accession>A0A7S1L8T9</accession>
<keyword evidence="2" id="KW-0802">TPR repeat</keyword>
<proteinExistence type="predicted"/>
<dbReference type="Gene3D" id="1.25.40.10">
    <property type="entry name" value="Tetratricopeptide repeat domain"/>
    <property type="match status" value="2"/>
</dbReference>
<gene>
    <name evidence="4" type="ORF">NDES1114_LOCUS5378</name>
</gene>
<dbReference type="SMART" id="SM00028">
    <property type="entry name" value="TPR"/>
    <property type="match status" value="5"/>
</dbReference>
<evidence type="ECO:0000256" key="3">
    <source>
        <dbReference type="SAM" id="MobiDB-lite"/>
    </source>
</evidence>
<dbReference type="EMBL" id="HBGF01007933">
    <property type="protein sequence ID" value="CAD9097595.1"/>
    <property type="molecule type" value="Transcribed_RNA"/>
</dbReference>
<dbReference type="PANTHER" id="PTHR45641">
    <property type="entry name" value="TETRATRICOPEPTIDE REPEAT PROTEIN (AFU_ORTHOLOGUE AFUA_6G03870)"/>
    <property type="match status" value="1"/>
</dbReference>
<sequence>MIRRTVAVCMRRAGPGAAMGKGFLAGPAPPATGMPVQPLVQHRGAKGLHGALGRVPPKPTDEEIESLELNKSAATHFEEGRYEQAAKAWSDALKKLADVGKDGDVIAVAPLNNLACAKGEMGDAQGKLRLLERALDIITKHYGTDHPQYVVAMSNLATALGDNGHPRQMLEMLQQALEVQRRLYKPGHAKIARTLMSIADAHARLGEFPKQLELLEEAFPMVKRHCGEHHPQVGITLNNLANAHGNNGDHYKRRDLLEEALEVEKKTLGPFHPQLAVTMVNLGDTEGQLGRPDKQRKYLEEAIALQTRHFGSSHPSMIIPVSNYAAVLLEAGEHVDARIQAEKAHSLASQYLNPAKDRMLAVAKTNLACALVPFKKQADAAAELAAEAERLLRAMGAGDDDNEVQRAKKIAAVAAGAEPSEGTAATSGGEDGK</sequence>
<dbReference type="AlphaFoldDB" id="A0A7S1L8T9"/>
<name>A0A7S1L8T9_NEODS</name>
<evidence type="ECO:0008006" key="5">
    <source>
        <dbReference type="Google" id="ProtNLM"/>
    </source>
</evidence>
<dbReference type="PANTHER" id="PTHR45641:SF19">
    <property type="entry name" value="NEPHROCYSTIN-3"/>
    <property type="match status" value="1"/>
</dbReference>
<reference evidence="4" key="1">
    <citation type="submission" date="2021-01" db="EMBL/GenBank/DDBJ databases">
        <authorList>
            <person name="Corre E."/>
            <person name="Pelletier E."/>
            <person name="Niang G."/>
            <person name="Scheremetjew M."/>
            <person name="Finn R."/>
            <person name="Kale V."/>
            <person name="Holt S."/>
            <person name="Cochrane G."/>
            <person name="Meng A."/>
            <person name="Brown T."/>
            <person name="Cohen L."/>
        </authorList>
    </citation>
    <scope>NUCLEOTIDE SEQUENCE</scope>
    <source>
        <strain evidence="4">CCAP 1951/1</strain>
    </source>
</reference>
<evidence type="ECO:0000313" key="4">
    <source>
        <dbReference type="EMBL" id="CAD9097595.1"/>
    </source>
</evidence>
<dbReference type="InterPro" id="IPR011990">
    <property type="entry name" value="TPR-like_helical_dom_sf"/>
</dbReference>
<dbReference type="InterPro" id="IPR019734">
    <property type="entry name" value="TPR_rpt"/>
</dbReference>
<evidence type="ECO:0000256" key="1">
    <source>
        <dbReference type="ARBA" id="ARBA00022737"/>
    </source>
</evidence>
<keyword evidence="1" id="KW-0677">Repeat</keyword>
<dbReference type="Pfam" id="PF13424">
    <property type="entry name" value="TPR_12"/>
    <property type="match status" value="2"/>
</dbReference>
<dbReference type="Pfam" id="PF13374">
    <property type="entry name" value="TPR_10"/>
    <property type="match status" value="1"/>
</dbReference>
<evidence type="ECO:0000256" key="2">
    <source>
        <dbReference type="ARBA" id="ARBA00022803"/>
    </source>
</evidence>